<evidence type="ECO:0000313" key="2">
    <source>
        <dbReference type="Proteomes" id="UP000604661"/>
    </source>
</evidence>
<dbReference type="EMBL" id="JACJTE010000036">
    <property type="protein sequence ID" value="MBD2563779.1"/>
    <property type="molecule type" value="Genomic_DNA"/>
</dbReference>
<reference evidence="1 2" key="1">
    <citation type="journal article" date="2020" name="ISME J.">
        <title>Comparative genomics reveals insights into cyanobacterial evolution and habitat adaptation.</title>
        <authorList>
            <person name="Chen M.Y."/>
            <person name="Teng W.K."/>
            <person name="Zhao L."/>
            <person name="Hu C.X."/>
            <person name="Zhou Y.K."/>
            <person name="Han B.P."/>
            <person name="Song L.R."/>
            <person name="Shu W.S."/>
        </authorList>
    </citation>
    <scope>NUCLEOTIDE SEQUENCE [LARGE SCALE GENOMIC DNA]</scope>
    <source>
        <strain evidence="1 2">FACHB-391</strain>
    </source>
</reference>
<comment type="caution">
    <text evidence="1">The sequence shown here is derived from an EMBL/GenBank/DDBJ whole genome shotgun (WGS) entry which is preliminary data.</text>
</comment>
<protein>
    <submittedName>
        <fullName evidence="1">Uncharacterized protein</fullName>
    </submittedName>
</protein>
<sequence>MLQRTFNIQHHPCLALLSILSYFPTTLINCFRYPKLVKDINSVLQRDLAGYRFVGGVFTDITNEQEIEMLEQAVNDKNFPAVSSHLKRSLALMSDKENSD</sequence>
<evidence type="ECO:0000313" key="1">
    <source>
        <dbReference type="EMBL" id="MBD2563779.1"/>
    </source>
</evidence>
<keyword evidence="2" id="KW-1185">Reference proteome</keyword>
<dbReference type="RefSeq" id="WP_190893647.1">
    <property type="nucleotide sequence ID" value="NZ_JACJTE010000036.1"/>
</dbReference>
<organism evidence="1 2">
    <name type="scientific">Nostoc linckia FACHB-391</name>
    <dbReference type="NCBI Taxonomy" id="2692906"/>
    <lineage>
        <taxon>Bacteria</taxon>
        <taxon>Bacillati</taxon>
        <taxon>Cyanobacteriota</taxon>
        <taxon>Cyanophyceae</taxon>
        <taxon>Nostocales</taxon>
        <taxon>Nostocaceae</taxon>
        <taxon>Nostoc</taxon>
    </lineage>
</organism>
<gene>
    <name evidence="1" type="ORF">H6G95_24840</name>
</gene>
<name>A0ABR8F1R8_NOSLI</name>
<proteinExistence type="predicted"/>
<accession>A0ABR8F1R8</accession>
<dbReference type="Proteomes" id="UP000604661">
    <property type="component" value="Unassembled WGS sequence"/>
</dbReference>